<feature type="transmembrane region" description="Helical" evidence="1">
    <location>
        <begin position="104"/>
        <end position="129"/>
    </location>
</feature>
<dbReference type="AlphaFoldDB" id="A0A4P9VRW4"/>
<feature type="transmembrane region" description="Helical" evidence="1">
    <location>
        <begin position="141"/>
        <end position="159"/>
    </location>
</feature>
<reference evidence="2 3" key="1">
    <citation type="submission" date="2017-04" db="EMBL/GenBank/DDBJ databases">
        <title>Draft genome sequence of Zooshikella ganghwensis VG4 isolated from Red Sea sediments.</title>
        <authorList>
            <person name="Rehman Z."/>
            <person name="Alam I."/>
            <person name="Kamau A."/>
            <person name="Bajic V."/>
            <person name="Leiknes T."/>
        </authorList>
    </citation>
    <scope>NUCLEOTIDE SEQUENCE [LARGE SCALE GENOMIC DNA]</scope>
    <source>
        <strain evidence="2 3">VG4</strain>
    </source>
</reference>
<keyword evidence="1" id="KW-0812">Transmembrane</keyword>
<gene>
    <name evidence="2" type="ORF">B9G39_24450</name>
</gene>
<dbReference type="EMBL" id="NDXW01000001">
    <property type="protein sequence ID" value="RDH46348.1"/>
    <property type="molecule type" value="Genomic_DNA"/>
</dbReference>
<organism evidence="2 3">
    <name type="scientific">Zooshikella ganghwensis</name>
    <dbReference type="NCBI Taxonomy" id="202772"/>
    <lineage>
        <taxon>Bacteria</taxon>
        <taxon>Pseudomonadati</taxon>
        <taxon>Pseudomonadota</taxon>
        <taxon>Gammaproteobacteria</taxon>
        <taxon>Oceanospirillales</taxon>
        <taxon>Zooshikellaceae</taxon>
        <taxon>Zooshikella</taxon>
    </lineage>
</organism>
<name>A0A4P9VRW4_9GAMM</name>
<protein>
    <submittedName>
        <fullName evidence="2">Uncharacterized protein</fullName>
    </submittedName>
</protein>
<keyword evidence="3" id="KW-1185">Reference proteome</keyword>
<feature type="transmembrane region" description="Helical" evidence="1">
    <location>
        <begin position="12"/>
        <end position="27"/>
    </location>
</feature>
<sequence length="175" mass="20788">MSSKDRITQKELIIKSAIYVAVIYLMFPTLSFFINVFGAFYAAICLGLWLSFSLQLIPTNLVYTFLLSAVLFSVELYTNIAGWFPAHTVFTLNAMPKGIEFFKYLFKVPFYITLIILLELIIRLFQLILDRPDSFYTRKSYCLYYNVIFWMALFNWVLWADQNHVYMNINDMWFF</sequence>
<dbReference type="RefSeq" id="WP_094789123.1">
    <property type="nucleotide sequence ID" value="NZ_NDXW01000001.1"/>
</dbReference>
<evidence type="ECO:0000256" key="1">
    <source>
        <dbReference type="SAM" id="Phobius"/>
    </source>
</evidence>
<evidence type="ECO:0000313" key="2">
    <source>
        <dbReference type="EMBL" id="RDH46348.1"/>
    </source>
</evidence>
<feature type="transmembrane region" description="Helical" evidence="1">
    <location>
        <begin position="33"/>
        <end position="54"/>
    </location>
</feature>
<comment type="caution">
    <text evidence="2">The sequence shown here is derived from an EMBL/GenBank/DDBJ whole genome shotgun (WGS) entry which is preliminary data.</text>
</comment>
<keyword evidence="1" id="KW-0472">Membrane</keyword>
<accession>A0A4P9VRW4</accession>
<dbReference type="Proteomes" id="UP000257039">
    <property type="component" value="Unassembled WGS sequence"/>
</dbReference>
<proteinExistence type="predicted"/>
<evidence type="ECO:0000313" key="3">
    <source>
        <dbReference type="Proteomes" id="UP000257039"/>
    </source>
</evidence>
<feature type="transmembrane region" description="Helical" evidence="1">
    <location>
        <begin position="61"/>
        <end position="84"/>
    </location>
</feature>
<keyword evidence="1" id="KW-1133">Transmembrane helix</keyword>